<evidence type="ECO:0000313" key="10">
    <source>
        <dbReference type="EMBL" id="TFD53331.1"/>
    </source>
</evidence>
<dbReference type="InterPro" id="IPR015865">
    <property type="entry name" value="Riboflavin_kinase_bac/euk"/>
</dbReference>
<dbReference type="GO" id="GO:0008531">
    <property type="term" value="F:riboflavin kinase activity"/>
    <property type="evidence" value="ECO:0007669"/>
    <property type="project" value="UniProtKB-EC"/>
</dbReference>
<evidence type="ECO:0000256" key="4">
    <source>
        <dbReference type="ARBA" id="ARBA00022679"/>
    </source>
</evidence>
<evidence type="ECO:0000259" key="9">
    <source>
        <dbReference type="SMART" id="SM00904"/>
    </source>
</evidence>
<evidence type="ECO:0000256" key="1">
    <source>
        <dbReference type="ARBA" id="ARBA00012105"/>
    </source>
</evidence>
<keyword evidence="6" id="KW-0067">ATP-binding</keyword>
<protein>
    <recommendedName>
        <fullName evidence="1">riboflavin kinase</fullName>
        <ecNumber evidence="1">2.7.1.26</ecNumber>
    </recommendedName>
</protein>
<dbReference type="SUPFAM" id="SSF82114">
    <property type="entry name" value="Riboflavin kinase-like"/>
    <property type="match status" value="1"/>
</dbReference>
<dbReference type="EC" id="2.7.1.26" evidence="1"/>
<comment type="catalytic activity">
    <reaction evidence="7">
        <text>riboflavin + ATP = FMN + ADP + H(+)</text>
        <dbReference type="Rhea" id="RHEA:14357"/>
        <dbReference type="ChEBI" id="CHEBI:15378"/>
        <dbReference type="ChEBI" id="CHEBI:30616"/>
        <dbReference type="ChEBI" id="CHEBI:57986"/>
        <dbReference type="ChEBI" id="CHEBI:58210"/>
        <dbReference type="ChEBI" id="CHEBI:456216"/>
        <dbReference type="EC" id="2.7.1.26"/>
    </reaction>
</comment>
<dbReference type="InterPro" id="IPR023465">
    <property type="entry name" value="Riboflavin_kinase_dom_sf"/>
</dbReference>
<dbReference type="Pfam" id="PF01687">
    <property type="entry name" value="Flavokinase"/>
    <property type="match status" value="1"/>
</dbReference>
<feature type="region of interest" description="Disordered" evidence="8">
    <location>
        <begin position="1"/>
        <end position="23"/>
    </location>
</feature>
<proteinExistence type="predicted"/>
<comment type="caution">
    <text evidence="10">The sequence shown here is derived from an EMBL/GenBank/DDBJ whole genome shotgun (WGS) entry which is preliminary data.</text>
</comment>
<dbReference type="GO" id="GO:0005524">
    <property type="term" value="F:ATP binding"/>
    <property type="evidence" value="ECO:0007669"/>
    <property type="project" value="UniProtKB-KW"/>
</dbReference>
<keyword evidence="5" id="KW-0547">Nucleotide-binding</keyword>
<keyword evidence="2" id="KW-0285">Flavoprotein</keyword>
<evidence type="ECO:0000313" key="11">
    <source>
        <dbReference type="Proteomes" id="UP000297447"/>
    </source>
</evidence>
<keyword evidence="3" id="KW-0288">FMN</keyword>
<dbReference type="Proteomes" id="UP000297447">
    <property type="component" value="Unassembled WGS sequence"/>
</dbReference>
<keyword evidence="11" id="KW-1185">Reference proteome</keyword>
<organism evidence="10 11">
    <name type="scientific">Cryobacterium frigoriphilum</name>
    <dbReference type="NCBI Taxonomy" id="1259150"/>
    <lineage>
        <taxon>Bacteria</taxon>
        <taxon>Bacillati</taxon>
        <taxon>Actinomycetota</taxon>
        <taxon>Actinomycetes</taxon>
        <taxon>Micrococcales</taxon>
        <taxon>Microbacteriaceae</taxon>
        <taxon>Cryobacterium</taxon>
    </lineage>
</organism>
<dbReference type="GO" id="GO:0009231">
    <property type="term" value="P:riboflavin biosynthetic process"/>
    <property type="evidence" value="ECO:0007669"/>
    <property type="project" value="InterPro"/>
</dbReference>
<dbReference type="Gene3D" id="2.40.30.30">
    <property type="entry name" value="Riboflavin kinase-like"/>
    <property type="match status" value="1"/>
</dbReference>
<dbReference type="PANTHER" id="PTHR22749">
    <property type="entry name" value="RIBOFLAVIN KINASE/FMN ADENYLYLTRANSFERASE"/>
    <property type="match status" value="1"/>
</dbReference>
<dbReference type="InterPro" id="IPR023468">
    <property type="entry name" value="Riboflavin_kinase"/>
</dbReference>
<evidence type="ECO:0000256" key="2">
    <source>
        <dbReference type="ARBA" id="ARBA00022630"/>
    </source>
</evidence>
<evidence type="ECO:0000256" key="8">
    <source>
        <dbReference type="SAM" id="MobiDB-lite"/>
    </source>
</evidence>
<keyword evidence="10" id="KW-0418">Kinase</keyword>
<evidence type="ECO:0000256" key="3">
    <source>
        <dbReference type="ARBA" id="ARBA00022643"/>
    </source>
</evidence>
<feature type="domain" description="Riboflavin kinase" evidence="9">
    <location>
        <begin position="24"/>
        <end position="145"/>
    </location>
</feature>
<dbReference type="GO" id="GO:0009398">
    <property type="term" value="P:FMN biosynthetic process"/>
    <property type="evidence" value="ECO:0007669"/>
    <property type="project" value="TreeGrafter"/>
</dbReference>
<accession>A0A4R9A7G8</accession>
<dbReference type="EMBL" id="SOHE01000022">
    <property type="protein sequence ID" value="TFD53331.1"/>
    <property type="molecule type" value="Genomic_DNA"/>
</dbReference>
<evidence type="ECO:0000256" key="5">
    <source>
        <dbReference type="ARBA" id="ARBA00022741"/>
    </source>
</evidence>
<dbReference type="AlphaFoldDB" id="A0A4R9A7G8"/>
<reference evidence="10 11" key="1">
    <citation type="submission" date="2019-03" db="EMBL/GenBank/DDBJ databases">
        <title>Genomics of glacier-inhabiting Cryobacterium strains.</title>
        <authorList>
            <person name="Liu Q."/>
            <person name="Xin Y.-H."/>
        </authorList>
    </citation>
    <scope>NUCLEOTIDE SEQUENCE [LARGE SCALE GENOMIC DNA]</scope>
    <source>
        <strain evidence="10 11">Hh14</strain>
    </source>
</reference>
<dbReference type="RefSeq" id="WP_134518599.1">
    <property type="nucleotide sequence ID" value="NZ_SOHE01000022.1"/>
</dbReference>
<evidence type="ECO:0000256" key="7">
    <source>
        <dbReference type="ARBA" id="ARBA00047880"/>
    </source>
</evidence>
<name>A0A4R9A7G8_9MICO</name>
<dbReference type="PANTHER" id="PTHR22749:SF6">
    <property type="entry name" value="RIBOFLAVIN KINASE"/>
    <property type="match status" value="1"/>
</dbReference>
<gene>
    <name evidence="10" type="ORF">E3T55_05595</name>
</gene>
<dbReference type="OrthoDB" id="9803667at2"/>
<sequence>MITSHATTRQLHRAAPASTAELDSVEGTVEHGNAWGRVIGFPTANITVPGLLAHSGIWAARVYGTTLDPSGIVAAVCVGTRPTYYGDTGEPLLEAHLLDFSGDLYDLPLRVELHALLRPERKFVDTPALIDQLQIDVQHVREWFAAEPKASR</sequence>
<evidence type="ECO:0000256" key="6">
    <source>
        <dbReference type="ARBA" id="ARBA00022840"/>
    </source>
</evidence>
<keyword evidence="4" id="KW-0808">Transferase</keyword>
<dbReference type="SMART" id="SM00904">
    <property type="entry name" value="Flavokinase"/>
    <property type="match status" value="1"/>
</dbReference>